<organism evidence="7 8">
    <name type="scientific">Idiomarina baltica</name>
    <dbReference type="NCBI Taxonomy" id="190892"/>
    <lineage>
        <taxon>Bacteria</taxon>
        <taxon>Pseudomonadati</taxon>
        <taxon>Pseudomonadota</taxon>
        <taxon>Gammaproteobacteria</taxon>
        <taxon>Alteromonadales</taxon>
        <taxon>Idiomarinaceae</taxon>
        <taxon>Idiomarina</taxon>
    </lineage>
</organism>
<comment type="catalytic activity">
    <reaction evidence="3 4">
        <text>(R)-4'-phosphopantothenate + L-cysteine + CTP = N-[(R)-4-phosphopantothenoyl]-L-cysteine + CMP + diphosphate + H(+)</text>
        <dbReference type="Rhea" id="RHEA:19397"/>
        <dbReference type="ChEBI" id="CHEBI:10986"/>
        <dbReference type="ChEBI" id="CHEBI:15378"/>
        <dbReference type="ChEBI" id="CHEBI:33019"/>
        <dbReference type="ChEBI" id="CHEBI:35235"/>
        <dbReference type="ChEBI" id="CHEBI:37563"/>
        <dbReference type="ChEBI" id="CHEBI:59458"/>
        <dbReference type="ChEBI" id="CHEBI:60377"/>
        <dbReference type="EC" id="6.3.2.5"/>
    </reaction>
</comment>
<keyword evidence="3 4" id="KW-0436">Ligase</keyword>
<dbReference type="EC" id="4.1.1.36" evidence="3"/>
<evidence type="ECO:0000256" key="1">
    <source>
        <dbReference type="ARBA" id="ARBA00022793"/>
    </source>
</evidence>
<keyword evidence="3 4" id="KW-0285">Flavoprotein</keyword>
<keyword evidence="3 4" id="KW-0288">FMN</keyword>
<dbReference type="InterPro" id="IPR035929">
    <property type="entry name" value="CoaB-like_sf"/>
</dbReference>
<dbReference type="GO" id="GO:0071513">
    <property type="term" value="C:phosphopantothenoylcysteine decarboxylase complex"/>
    <property type="evidence" value="ECO:0007669"/>
    <property type="project" value="TreeGrafter"/>
</dbReference>
<dbReference type="NCBIfam" id="TIGR00521">
    <property type="entry name" value="coaBC_dfp"/>
    <property type="match status" value="1"/>
</dbReference>
<dbReference type="Gene3D" id="3.40.50.1950">
    <property type="entry name" value="Flavin prenyltransferase-like"/>
    <property type="match status" value="1"/>
</dbReference>
<evidence type="ECO:0000313" key="8">
    <source>
        <dbReference type="Proteomes" id="UP000262878"/>
    </source>
</evidence>
<dbReference type="InterPro" id="IPR005252">
    <property type="entry name" value="CoaBC"/>
</dbReference>
<dbReference type="EC" id="6.3.2.5" evidence="3"/>
<comment type="pathway">
    <text evidence="3 4">Cofactor biosynthesis; coenzyme A biosynthesis; CoA from (R)-pantothenate: step 2/5.</text>
</comment>
<feature type="binding site" evidence="3">
    <location>
        <position position="280"/>
    </location>
    <ligand>
        <name>CTP</name>
        <dbReference type="ChEBI" id="CHEBI:37563"/>
    </ligand>
</feature>
<dbReference type="UniPathway" id="UPA00241">
    <property type="reaction ID" value="UER00353"/>
</dbReference>
<comment type="similarity">
    <text evidence="3 4">In the C-terminal section; belongs to the PPC synthetase family.</text>
</comment>
<comment type="cofactor">
    <cofactor evidence="3">
        <name>Mg(2+)</name>
        <dbReference type="ChEBI" id="CHEBI:18420"/>
    </cofactor>
</comment>
<evidence type="ECO:0000256" key="3">
    <source>
        <dbReference type="HAMAP-Rule" id="MF_02225"/>
    </source>
</evidence>
<dbReference type="SUPFAM" id="SSF52507">
    <property type="entry name" value="Homo-oligomeric flavin-containing Cys decarboxylases, HFCD"/>
    <property type="match status" value="1"/>
</dbReference>
<dbReference type="STRING" id="314276.OS145_02295"/>
<evidence type="ECO:0000256" key="2">
    <source>
        <dbReference type="ARBA" id="ARBA00023239"/>
    </source>
</evidence>
<feature type="active site" description="Proton donor" evidence="3">
    <location>
        <position position="159"/>
    </location>
</feature>
<feature type="binding site" evidence="3">
    <location>
        <position position="344"/>
    </location>
    <ligand>
        <name>CTP</name>
        <dbReference type="ChEBI" id="CHEBI:37563"/>
    </ligand>
</feature>
<comment type="catalytic activity">
    <reaction evidence="3 4">
        <text>N-[(R)-4-phosphopantothenoyl]-L-cysteine + H(+) = (R)-4'-phosphopantetheine + CO2</text>
        <dbReference type="Rhea" id="RHEA:16793"/>
        <dbReference type="ChEBI" id="CHEBI:15378"/>
        <dbReference type="ChEBI" id="CHEBI:16526"/>
        <dbReference type="ChEBI" id="CHEBI:59458"/>
        <dbReference type="ChEBI" id="CHEBI:61723"/>
        <dbReference type="EC" id="4.1.1.36"/>
    </reaction>
</comment>
<evidence type="ECO:0000313" key="7">
    <source>
        <dbReference type="EMBL" id="HAR56173.1"/>
    </source>
</evidence>
<dbReference type="Gene3D" id="3.40.50.10300">
    <property type="entry name" value="CoaB-like"/>
    <property type="match status" value="1"/>
</dbReference>
<dbReference type="AlphaFoldDB" id="A0A348WNR1"/>
<comment type="function">
    <text evidence="4">Catalyzes two steps in the biosynthesis of coenzyme A. In the first step cysteine is conjugated to 4'-phosphopantothenate to form 4-phosphopantothenoylcysteine, in the latter compound is decarboxylated to form 4'-phosphopantotheine.</text>
</comment>
<dbReference type="GO" id="GO:0010181">
    <property type="term" value="F:FMN binding"/>
    <property type="evidence" value="ECO:0007669"/>
    <property type="project" value="UniProtKB-UniRule"/>
</dbReference>
<dbReference type="GO" id="GO:0015941">
    <property type="term" value="P:pantothenate catabolic process"/>
    <property type="evidence" value="ECO:0007669"/>
    <property type="project" value="InterPro"/>
</dbReference>
<dbReference type="GO" id="GO:0015937">
    <property type="term" value="P:coenzyme A biosynthetic process"/>
    <property type="evidence" value="ECO:0007669"/>
    <property type="project" value="UniProtKB-UniRule"/>
</dbReference>
<keyword evidence="3" id="KW-0460">Magnesium</keyword>
<feature type="binding site" evidence="3">
    <location>
        <begin position="274"/>
        <end position="276"/>
    </location>
    <ligand>
        <name>CTP</name>
        <dbReference type="ChEBI" id="CHEBI:37563"/>
    </ligand>
</feature>
<keyword evidence="3" id="KW-0479">Metal-binding</keyword>
<evidence type="ECO:0000259" key="6">
    <source>
        <dbReference type="Pfam" id="PF04127"/>
    </source>
</evidence>
<keyword evidence="1 3" id="KW-0210">Decarboxylase</keyword>
<reference evidence="7 8" key="1">
    <citation type="journal article" date="2018" name="Nat. Biotechnol.">
        <title>A standardized bacterial taxonomy based on genome phylogeny substantially revises the tree of life.</title>
        <authorList>
            <person name="Parks D.H."/>
            <person name="Chuvochina M."/>
            <person name="Waite D.W."/>
            <person name="Rinke C."/>
            <person name="Skarshewski A."/>
            <person name="Chaumeil P.A."/>
            <person name="Hugenholtz P."/>
        </authorList>
    </citation>
    <scope>NUCLEOTIDE SEQUENCE [LARGE SCALE GENOMIC DNA]</scope>
    <source>
        <strain evidence="7">UBA9360</strain>
    </source>
</reference>
<proteinExistence type="inferred from homology"/>
<comment type="function">
    <text evidence="3">Catalyzes two sequential steps in the biosynthesis of coenzyme A. In the first step cysteine is conjugated to 4'-phosphopantothenate to form 4-phosphopantothenoylcysteine. In the second step the latter compound is decarboxylated to form 4'-phosphopantotheine.</text>
</comment>
<evidence type="ECO:0000259" key="5">
    <source>
        <dbReference type="Pfam" id="PF02441"/>
    </source>
</evidence>
<dbReference type="GO" id="GO:0046872">
    <property type="term" value="F:metal ion binding"/>
    <property type="evidence" value="ECO:0007669"/>
    <property type="project" value="UniProtKB-KW"/>
</dbReference>
<dbReference type="HAMAP" id="MF_02225">
    <property type="entry name" value="CoaBC"/>
    <property type="match status" value="1"/>
</dbReference>
<dbReference type="Proteomes" id="UP000262878">
    <property type="component" value="Unassembled WGS sequence"/>
</dbReference>
<keyword evidence="3" id="KW-0511">Multifunctional enzyme</keyword>
<feature type="domain" description="Flavoprotein" evidence="5">
    <location>
        <begin position="8"/>
        <end position="180"/>
    </location>
</feature>
<feature type="binding site" evidence="3">
    <location>
        <begin position="308"/>
        <end position="311"/>
    </location>
    <ligand>
        <name>CTP</name>
        <dbReference type="ChEBI" id="CHEBI:37563"/>
    </ligand>
</feature>
<dbReference type="GO" id="GO:0004632">
    <property type="term" value="F:phosphopantothenate--cysteine ligase activity"/>
    <property type="evidence" value="ECO:0007669"/>
    <property type="project" value="UniProtKB-UniRule"/>
</dbReference>
<feature type="domain" description="DNA/pantothenate metabolism flavoprotein C-terminal" evidence="6">
    <location>
        <begin position="189"/>
        <end position="397"/>
    </location>
</feature>
<dbReference type="InterPro" id="IPR003382">
    <property type="entry name" value="Flavoprotein"/>
</dbReference>
<feature type="region of interest" description="Phosphopantothenate--cysteine ligase" evidence="3">
    <location>
        <begin position="194"/>
        <end position="405"/>
    </location>
</feature>
<dbReference type="InterPro" id="IPR036551">
    <property type="entry name" value="Flavin_trans-like"/>
</dbReference>
<name>A0A348WNR1_9GAMM</name>
<evidence type="ECO:0000256" key="4">
    <source>
        <dbReference type="RuleBase" id="RU364078"/>
    </source>
</evidence>
<feature type="binding site" evidence="3">
    <location>
        <position position="290"/>
    </location>
    <ligand>
        <name>CTP</name>
        <dbReference type="ChEBI" id="CHEBI:37563"/>
    </ligand>
</feature>
<dbReference type="InterPro" id="IPR007085">
    <property type="entry name" value="DNA/pantothenate-metab_flavo_C"/>
</dbReference>
<dbReference type="Pfam" id="PF04127">
    <property type="entry name" value="DFP"/>
    <property type="match status" value="1"/>
</dbReference>
<feature type="binding site" evidence="3">
    <location>
        <position position="326"/>
    </location>
    <ligand>
        <name>CTP</name>
        <dbReference type="ChEBI" id="CHEBI:37563"/>
    </ligand>
</feature>
<comment type="caution">
    <text evidence="7">The sequence shown here is derived from an EMBL/GenBank/DDBJ whole genome shotgun (WGS) entry which is preliminary data.</text>
</comment>
<sequence>MSALAGQHILIGITGGIAAYKIPELIRRLKDEGAQVRVILTKGGEAFVTPMTLQAVSGEEVHSELLDTQAEAGMGHIQLAKWADIVMIAPASANTLAKLAHGFADDLLSTVCLATAAPLLLAPAMNQQMWQHPAVKANMQRLSEQGVKAIGPESGSQACGDVGAGRMSEPHQIKAFIIEQLQDSVSKPLAGVRLTITAGPTREAIDPVRYISNHSSGKMGFALAQSAAKLGAEVTLIAGPVDLQTPTGVKRLDVESAQEMLEAALAHPSDIFIGCAAVADYRVANIAEHKIKKNAQSGAPQLELIENPDILKTIAEQNPAPMCVGFAAETRDVETYAIDKLKRKKLALIIANDVSNSDIGFNSDNNAAVVLSADERVVFEQQSKTSLAHQLAHYIANHFHQNFRR</sequence>
<dbReference type="SUPFAM" id="SSF102645">
    <property type="entry name" value="CoaB-like"/>
    <property type="match status" value="1"/>
</dbReference>
<keyword evidence="2 3" id="KW-0456">Lyase</keyword>
<comment type="similarity">
    <text evidence="3 4">In the N-terminal section; belongs to the HFCD (homo-oligomeric flavin containing Cys decarboxylase) superfamily.</text>
</comment>
<dbReference type="PANTHER" id="PTHR14359:SF6">
    <property type="entry name" value="PHOSPHOPANTOTHENOYLCYSTEINE DECARBOXYLASE"/>
    <property type="match status" value="1"/>
</dbReference>
<comment type="cofactor">
    <cofactor evidence="3">
        <name>FMN</name>
        <dbReference type="ChEBI" id="CHEBI:58210"/>
    </cofactor>
    <text evidence="3">Binds 1 FMN per subunit.</text>
</comment>
<feature type="binding site" evidence="3">
    <location>
        <position position="340"/>
    </location>
    <ligand>
        <name>CTP</name>
        <dbReference type="ChEBI" id="CHEBI:37563"/>
    </ligand>
</feature>
<dbReference type="GO" id="GO:0004633">
    <property type="term" value="F:phosphopantothenoylcysteine decarboxylase activity"/>
    <property type="evidence" value="ECO:0007669"/>
    <property type="project" value="UniProtKB-UniRule"/>
</dbReference>
<dbReference type="PANTHER" id="PTHR14359">
    <property type="entry name" value="HOMO-OLIGOMERIC FLAVIN CONTAINING CYS DECARBOXYLASE FAMILY"/>
    <property type="match status" value="1"/>
</dbReference>
<protein>
    <recommendedName>
        <fullName evidence="3">Coenzyme A biosynthesis bifunctional protein CoaBC</fullName>
    </recommendedName>
    <alternativeName>
        <fullName evidence="3">DNA/pantothenate metabolism flavoprotein</fullName>
    </alternativeName>
    <alternativeName>
        <fullName evidence="3">Phosphopantothenoylcysteine synthetase/decarboxylase</fullName>
        <shortName evidence="3">PPCS-PPCDC</shortName>
    </alternativeName>
    <domain>
        <recommendedName>
            <fullName evidence="3">Phosphopantothenoylcysteine decarboxylase</fullName>
            <shortName evidence="3">PPC decarboxylase</shortName>
            <shortName evidence="3">PPC-DC</shortName>
            <ecNumber evidence="3">4.1.1.36</ecNumber>
        </recommendedName>
        <alternativeName>
            <fullName evidence="3">CoaC</fullName>
        </alternativeName>
    </domain>
    <domain>
        <recommendedName>
            <fullName evidence="3">Phosphopantothenate--cysteine ligase</fullName>
            <ecNumber evidence="3">6.3.2.5</ecNumber>
        </recommendedName>
        <alternativeName>
            <fullName evidence="3">CoaB</fullName>
        </alternativeName>
        <alternativeName>
            <fullName evidence="3">Phosphopantothenoylcysteine synthetase</fullName>
            <shortName evidence="3">PPC synthetase</shortName>
            <shortName evidence="3">PPC-S</shortName>
        </alternativeName>
    </domain>
</protein>
<comment type="pathway">
    <text evidence="3 4">Cofactor biosynthesis; coenzyme A biosynthesis; CoA from (R)-pantothenate: step 3/5.</text>
</comment>
<feature type="region of interest" description="Phosphopantothenoylcysteine decarboxylase" evidence="3">
    <location>
        <begin position="1"/>
        <end position="193"/>
    </location>
</feature>
<accession>A0A348WNR1</accession>
<gene>
    <name evidence="3 7" type="primary">coaBC</name>
    <name evidence="7" type="ORF">DCR58_05220</name>
</gene>
<dbReference type="Pfam" id="PF02441">
    <property type="entry name" value="Flavoprotein"/>
    <property type="match status" value="1"/>
</dbReference>
<dbReference type="EMBL" id="DMUP01000117">
    <property type="protein sequence ID" value="HAR56173.1"/>
    <property type="molecule type" value="Genomic_DNA"/>
</dbReference>